<evidence type="ECO:0000313" key="2">
    <source>
        <dbReference type="Proteomes" id="UP001304300"/>
    </source>
</evidence>
<dbReference type="KEGG" id="puo:RZN69_15685"/>
<accession>A0AAQ3QUL7</accession>
<name>A0AAQ3QUL7_9BACT</name>
<dbReference type="Gene3D" id="2.60.120.1390">
    <property type="match status" value="3"/>
</dbReference>
<dbReference type="RefSeq" id="WP_317832163.1">
    <property type="nucleotide sequence ID" value="NZ_CP136920.1"/>
</dbReference>
<reference evidence="1 2" key="1">
    <citation type="submission" date="2023-10" db="EMBL/GenBank/DDBJ databases">
        <title>Rubellicoccus peritrichatus gen. nov., sp. nov., isolated from an algae of coral reef tank.</title>
        <authorList>
            <person name="Luo J."/>
        </authorList>
    </citation>
    <scope>NUCLEOTIDE SEQUENCE [LARGE SCALE GENOMIC DNA]</scope>
    <source>
        <strain evidence="1 2">CR14</strain>
    </source>
</reference>
<sequence>MLTLEQLLREMTDLAHLTEFPKATYKTIQFASYDRRSSKPYEPGWYANEDGFGGEPVPNFEAILKEPGDDGVGEYLIGEVQGPGVICRLWTAHIIGRIQVFLDECLTPIYDGEAVEFLQRPYQSLGGQSELDDSFSQRAAGYFPIPFSKSCRIVWHGKISDPHFYAVQVRCYPKGFPIECFQRDHLKQYATTIEDASRRLKEIGRDEAHSTQSTNLEPDERKVIFEQDGSPAAIHCLQLKANSADINQALRKTILRVYFDDAPTPQIESPVGDFFSAGPGVNPFETLPMSVSPDGWMTCRFPMPFRSSTRIVLENWSASKVTIDSSIEVAPYNWQDGETMHFFAKWRADHGLLTRHHNEDHELPFLCAKGKGVLVGIASIIMNPTNCPTRHGGWWGEGDEKVWVDDDDFPSIFGTGTEDYFNYAWSSDELFHHPYFAQPQATGPGNRGYISNARWHILDPIPFEKNIFFFIELITHLPTQGLSYARLAYFYSFPHLRDDHVQLHPSTTIIPELPAWEPIAASNTGTEGAVFYQCDAIASECTGGQIHFVKNIHCAKGVMLKWTGGQKGDSLMLKIPTPQKASKTSGYRFGIVCHAGPESGSVKICVNDQVINEPRPIVNLHHPYTHQMKTIQGNLDLFPENGEQILSITLKDNDTMLGLDFIWVTNQ</sequence>
<dbReference type="InterPro" id="IPR021345">
    <property type="entry name" value="DUF2961"/>
</dbReference>
<gene>
    <name evidence="1" type="ORF">RZN69_15685</name>
</gene>
<keyword evidence="2" id="KW-1185">Reference proteome</keyword>
<dbReference type="Pfam" id="PF11175">
    <property type="entry name" value="DUF2961"/>
    <property type="match status" value="1"/>
</dbReference>
<dbReference type="AlphaFoldDB" id="A0AAQ3QUL7"/>
<proteinExistence type="predicted"/>
<protein>
    <submittedName>
        <fullName evidence="1">Glycoside hydrolase family 172 protein</fullName>
    </submittedName>
</protein>
<organism evidence="1 2">
    <name type="scientific">Rubellicoccus peritrichatus</name>
    <dbReference type="NCBI Taxonomy" id="3080537"/>
    <lineage>
        <taxon>Bacteria</taxon>
        <taxon>Pseudomonadati</taxon>
        <taxon>Verrucomicrobiota</taxon>
        <taxon>Opitutia</taxon>
        <taxon>Puniceicoccales</taxon>
        <taxon>Cerasicoccaceae</taxon>
        <taxon>Rubellicoccus</taxon>
    </lineage>
</organism>
<dbReference type="EMBL" id="CP136920">
    <property type="protein sequence ID" value="WOO40065.1"/>
    <property type="molecule type" value="Genomic_DNA"/>
</dbReference>
<evidence type="ECO:0000313" key="1">
    <source>
        <dbReference type="EMBL" id="WOO40065.1"/>
    </source>
</evidence>
<dbReference type="GO" id="GO:0016787">
    <property type="term" value="F:hydrolase activity"/>
    <property type="evidence" value="ECO:0007669"/>
    <property type="project" value="UniProtKB-KW"/>
</dbReference>
<dbReference type="Proteomes" id="UP001304300">
    <property type="component" value="Chromosome"/>
</dbReference>
<keyword evidence="1" id="KW-0378">Hydrolase</keyword>